<gene>
    <name evidence="2" type="ORF">O3M35_008641</name>
</gene>
<accession>A0AAW1D6X2</accession>
<evidence type="ECO:0000313" key="3">
    <source>
        <dbReference type="Proteomes" id="UP001461498"/>
    </source>
</evidence>
<comment type="caution">
    <text evidence="2">The sequence shown here is derived from an EMBL/GenBank/DDBJ whole genome shotgun (WGS) entry which is preliminary data.</text>
</comment>
<sequence length="727" mass="83051">MNKTIPEIRVSTITDNISENELLSDIATDCEYLESAKVAAPLLQRIKRIDDEQLTDLEKSSDDDEGNDENNKWPNYPAESLNRAFDICMNCEEITNVKGPAKLRSTISFDRLKFHDFIQYENLTDLEDFSDSEVDFKVNEFNDDYDAKNYYVETAHVTAIKDNLMGVRSPLHTPEPGFKETSYSMQVNPIEDCCTDSEMIYTDQANTSKKRLNVPVRLNKYSSGTCSSDTDEELIQENKEKNKNINKKSGFSPKFNENRNVFLQSPKQLRQKESSATDVETIEINNARQRNTKKCQNKKPLQRANTTGSTRKSRQFKDQDSEKKWHSTHLHFKRDNKRNFNSSSPDFRGRLTDIEAFDSDEEFCFDDIKPIAFVPEASNDLVLTCENHKGGVSLVLPLNESSHRKMKANITGNECIGFTDVEDVSDLEETKPKFCRTPDLPISEQSIIKNVENYFENHNLKVNLDNQDPLTDTEEVDIEKSERKIKSTINKNRLNVNLLKEKESVTDVEDLSDDEARSAPVQQLIQDHSDTESDIISADDAEDDRCIYRSATPEINSVNSYTATKEGIGPFPTETKRKMNEIFLKVRKTKSPSPPPDPTDIEEMLAASMDEEQQNHNYSTDEDNIETHQSVVHIQHTRKFRTEGMESLHIKHCDNQPDPLTDVEEIPAIDDERPKKNQKKKSNSDECSVSFNRLHHSGYACKWKLLKGAGCSKNAGFGNNVPKDKNM</sequence>
<feature type="region of interest" description="Disordered" evidence="1">
    <location>
        <begin position="265"/>
        <end position="328"/>
    </location>
</feature>
<reference evidence="2 3" key="1">
    <citation type="submission" date="2022-12" db="EMBL/GenBank/DDBJ databases">
        <title>Chromosome-level genome assembly of true bugs.</title>
        <authorList>
            <person name="Ma L."/>
            <person name="Li H."/>
        </authorList>
    </citation>
    <scope>NUCLEOTIDE SEQUENCE [LARGE SCALE GENOMIC DNA]</scope>
    <source>
        <strain evidence="2">Lab_2022b</strain>
    </source>
</reference>
<feature type="region of interest" description="Disordered" evidence="1">
    <location>
        <begin position="240"/>
        <end position="259"/>
    </location>
</feature>
<protein>
    <submittedName>
        <fullName evidence="2">Uncharacterized protein</fullName>
    </submittedName>
</protein>
<organism evidence="2 3">
    <name type="scientific">Rhynocoris fuscipes</name>
    <dbReference type="NCBI Taxonomy" id="488301"/>
    <lineage>
        <taxon>Eukaryota</taxon>
        <taxon>Metazoa</taxon>
        <taxon>Ecdysozoa</taxon>
        <taxon>Arthropoda</taxon>
        <taxon>Hexapoda</taxon>
        <taxon>Insecta</taxon>
        <taxon>Pterygota</taxon>
        <taxon>Neoptera</taxon>
        <taxon>Paraneoptera</taxon>
        <taxon>Hemiptera</taxon>
        <taxon>Heteroptera</taxon>
        <taxon>Panheteroptera</taxon>
        <taxon>Cimicomorpha</taxon>
        <taxon>Reduviidae</taxon>
        <taxon>Harpactorinae</taxon>
        <taxon>Harpactorini</taxon>
        <taxon>Rhynocoris</taxon>
    </lineage>
</organism>
<dbReference type="EMBL" id="JAPXFL010000005">
    <property type="protein sequence ID" value="KAK9506764.1"/>
    <property type="molecule type" value="Genomic_DNA"/>
</dbReference>
<proteinExistence type="predicted"/>
<feature type="compositionally biased region" description="Polar residues" evidence="1">
    <location>
        <begin position="276"/>
        <end position="289"/>
    </location>
</feature>
<keyword evidence="3" id="KW-1185">Reference proteome</keyword>
<feature type="compositionally biased region" description="Basic residues" evidence="1">
    <location>
        <begin position="290"/>
        <end position="301"/>
    </location>
</feature>
<dbReference type="Proteomes" id="UP001461498">
    <property type="component" value="Unassembled WGS sequence"/>
</dbReference>
<feature type="region of interest" description="Disordered" evidence="1">
    <location>
        <begin position="54"/>
        <end position="75"/>
    </location>
</feature>
<evidence type="ECO:0000313" key="2">
    <source>
        <dbReference type="EMBL" id="KAK9506764.1"/>
    </source>
</evidence>
<name>A0AAW1D6X2_9HEMI</name>
<feature type="compositionally biased region" description="Basic and acidic residues" evidence="1">
    <location>
        <begin position="315"/>
        <end position="325"/>
    </location>
</feature>
<evidence type="ECO:0000256" key="1">
    <source>
        <dbReference type="SAM" id="MobiDB-lite"/>
    </source>
</evidence>
<dbReference type="AlphaFoldDB" id="A0AAW1D6X2"/>